<comment type="caution">
    <text evidence="1">The sequence shown here is derived from an EMBL/GenBank/DDBJ whole genome shotgun (WGS) entry which is preliminary data.</text>
</comment>
<reference evidence="1 2" key="1">
    <citation type="submission" date="2020-04" db="EMBL/GenBank/DDBJ databases">
        <title>MicrobeNet Type strains.</title>
        <authorList>
            <person name="Nicholson A.C."/>
        </authorList>
    </citation>
    <scope>NUCLEOTIDE SEQUENCE [LARGE SCALE GENOMIC DNA]</scope>
    <source>
        <strain evidence="1 2">ATCC 23612</strain>
    </source>
</reference>
<dbReference type="RefSeq" id="WP_061080015.1">
    <property type="nucleotide sequence ID" value="NZ_JAAXPG010000002.1"/>
</dbReference>
<name>A0A7X6M9C8_9ACTN</name>
<keyword evidence="2" id="KW-1185">Reference proteome</keyword>
<organism evidence="1 2">
    <name type="scientific">Nocardiopsis alborubida</name>
    <dbReference type="NCBI Taxonomy" id="146802"/>
    <lineage>
        <taxon>Bacteria</taxon>
        <taxon>Bacillati</taxon>
        <taxon>Actinomycetota</taxon>
        <taxon>Actinomycetes</taxon>
        <taxon>Streptosporangiales</taxon>
        <taxon>Nocardiopsidaceae</taxon>
        <taxon>Nocardiopsis</taxon>
    </lineage>
</organism>
<proteinExistence type="predicted"/>
<dbReference type="Proteomes" id="UP000553209">
    <property type="component" value="Unassembled WGS sequence"/>
</dbReference>
<sequence>MCSKYGGTPEVRYVPGDFAGATPRKVHVVEERGDRILICWISYPATGATQEVGASSVYTDFTAARRAD</sequence>
<gene>
    <name evidence="1" type="ORF">HGB44_02480</name>
</gene>
<dbReference type="AlphaFoldDB" id="A0A7X6M9C8"/>
<protein>
    <submittedName>
        <fullName evidence="1">Uncharacterized protein</fullName>
    </submittedName>
</protein>
<accession>A0A7X6M9C8</accession>
<evidence type="ECO:0000313" key="1">
    <source>
        <dbReference type="EMBL" id="NKY96542.1"/>
    </source>
</evidence>
<evidence type="ECO:0000313" key="2">
    <source>
        <dbReference type="Proteomes" id="UP000553209"/>
    </source>
</evidence>
<dbReference type="EMBL" id="JAAXPG010000002">
    <property type="protein sequence ID" value="NKY96542.1"/>
    <property type="molecule type" value="Genomic_DNA"/>
</dbReference>